<name>A0A7K1Y8R8_9SPHI</name>
<feature type="compositionally biased region" description="Basic and acidic residues" evidence="1">
    <location>
        <begin position="7"/>
        <end position="22"/>
    </location>
</feature>
<dbReference type="Proteomes" id="UP000466586">
    <property type="component" value="Unassembled WGS sequence"/>
</dbReference>
<dbReference type="EMBL" id="WVHT01000003">
    <property type="protein sequence ID" value="MXV50975.1"/>
    <property type="molecule type" value="Genomic_DNA"/>
</dbReference>
<sequence>MSKSSQKKPDTKAGHSPDDVKTSRPRKRNGASKAADKKVVSSSQDVSPKASDESFVKSPAPSTEEINPQKPAPVTDMEVHHHPRLDHNPKPWKEYLLEGFMIFVAVMMGFIAENIREEITNNEHTRQLTSQLVTDLKADTVHLNEIYEEEKKIMRSNDSLFSLLSQPLKTADMLRIQKAIIGSHNLWPFHPSAGAVSAIKNELHLKQFSESHIIKYISAYEAHTELVRTVQDIALQYQRNFLDPFLRYHFTPDNLNAAFYHSSPLTAQMRNLNQENLTQLRADMVLIRINTKELIDDNRKLKADAVSMLEYVVKQYNLDEK</sequence>
<protein>
    <submittedName>
        <fullName evidence="2">Uncharacterized protein</fullName>
    </submittedName>
</protein>
<comment type="caution">
    <text evidence="2">The sequence shown here is derived from an EMBL/GenBank/DDBJ whole genome shotgun (WGS) entry which is preliminary data.</text>
</comment>
<feature type="region of interest" description="Disordered" evidence="1">
    <location>
        <begin position="1"/>
        <end position="85"/>
    </location>
</feature>
<accession>A0A7K1Y8R8</accession>
<evidence type="ECO:0000313" key="2">
    <source>
        <dbReference type="EMBL" id="MXV50975.1"/>
    </source>
</evidence>
<gene>
    <name evidence="2" type="ORF">GS399_08325</name>
</gene>
<organism evidence="2 3">
    <name type="scientific">Hufsiella arboris</name>
    <dbReference type="NCBI Taxonomy" id="2695275"/>
    <lineage>
        <taxon>Bacteria</taxon>
        <taxon>Pseudomonadati</taxon>
        <taxon>Bacteroidota</taxon>
        <taxon>Sphingobacteriia</taxon>
        <taxon>Sphingobacteriales</taxon>
        <taxon>Sphingobacteriaceae</taxon>
        <taxon>Hufsiella</taxon>
    </lineage>
</organism>
<dbReference type="RefSeq" id="WP_160844152.1">
    <property type="nucleotide sequence ID" value="NZ_WVHT01000003.1"/>
</dbReference>
<proteinExistence type="predicted"/>
<keyword evidence="3" id="KW-1185">Reference proteome</keyword>
<evidence type="ECO:0000313" key="3">
    <source>
        <dbReference type="Proteomes" id="UP000466586"/>
    </source>
</evidence>
<dbReference type="AlphaFoldDB" id="A0A7K1Y8R8"/>
<reference evidence="2 3" key="1">
    <citation type="submission" date="2019-11" db="EMBL/GenBank/DDBJ databases">
        <title>Pedobacter sp. HMF7647 Genome sequencing and assembly.</title>
        <authorList>
            <person name="Kang H."/>
            <person name="Kim H."/>
            <person name="Joh K."/>
        </authorList>
    </citation>
    <scope>NUCLEOTIDE SEQUENCE [LARGE SCALE GENOMIC DNA]</scope>
    <source>
        <strain evidence="2 3">HMF7647</strain>
    </source>
</reference>
<evidence type="ECO:0000256" key="1">
    <source>
        <dbReference type="SAM" id="MobiDB-lite"/>
    </source>
</evidence>